<organism evidence="2 3">
    <name type="scientific">Aquipuribacter hungaricus</name>
    <dbReference type="NCBI Taxonomy" id="545624"/>
    <lineage>
        <taxon>Bacteria</taxon>
        <taxon>Bacillati</taxon>
        <taxon>Actinomycetota</taxon>
        <taxon>Actinomycetes</taxon>
        <taxon>Micrococcales</taxon>
        <taxon>Intrasporangiaceae</taxon>
        <taxon>Aquipuribacter</taxon>
    </lineage>
</organism>
<evidence type="ECO:0000259" key="1">
    <source>
        <dbReference type="PROSITE" id="PS50937"/>
    </source>
</evidence>
<name>A0ABV7WGB5_9MICO</name>
<evidence type="ECO:0000313" key="2">
    <source>
        <dbReference type="EMBL" id="MFC3688854.1"/>
    </source>
</evidence>
<dbReference type="InterPro" id="IPR003594">
    <property type="entry name" value="HATPase_dom"/>
</dbReference>
<dbReference type="InterPro" id="IPR009061">
    <property type="entry name" value="DNA-bd_dom_put_sf"/>
</dbReference>
<gene>
    <name evidence="2" type="ORF">ACFOLH_10920</name>
</gene>
<dbReference type="SUPFAM" id="SSF55874">
    <property type="entry name" value="ATPase domain of HSP90 chaperone/DNA topoisomerase II/histidine kinase"/>
    <property type="match status" value="1"/>
</dbReference>
<dbReference type="InterPro" id="IPR000551">
    <property type="entry name" value="MerR-type_HTH_dom"/>
</dbReference>
<reference evidence="3" key="1">
    <citation type="journal article" date="2019" name="Int. J. Syst. Evol. Microbiol.">
        <title>The Global Catalogue of Microorganisms (GCM) 10K type strain sequencing project: providing services to taxonomists for standard genome sequencing and annotation.</title>
        <authorList>
            <consortium name="The Broad Institute Genomics Platform"/>
            <consortium name="The Broad Institute Genome Sequencing Center for Infectious Disease"/>
            <person name="Wu L."/>
            <person name="Ma J."/>
        </authorList>
    </citation>
    <scope>NUCLEOTIDE SEQUENCE [LARGE SCALE GENOMIC DNA]</scope>
    <source>
        <strain evidence="3">NCAIM B.02333</strain>
    </source>
</reference>
<protein>
    <submittedName>
        <fullName evidence="2">STAS-like domain-containing protein</fullName>
    </submittedName>
</protein>
<dbReference type="Pfam" id="PF13581">
    <property type="entry name" value="HATPase_c_2"/>
    <property type="match status" value="1"/>
</dbReference>
<dbReference type="InterPro" id="IPR036890">
    <property type="entry name" value="HATPase_C_sf"/>
</dbReference>
<keyword evidence="3" id="KW-1185">Reference proteome</keyword>
<dbReference type="PROSITE" id="PS50937">
    <property type="entry name" value="HTH_MERR_2"/>
    <property type="match status" value="1"/>
</dbReference>
<dbReference type="Pfam" id="PF14213">
    <property type="entry name" value="DUF4325"/>
    <property type="match status" value="1"/>
</dbReference>
<dbReference type="RefSeq" id="WP_340288037.1">
    <property type="nucleotide sequence ID" value="NZ_JBBEOI010000001.1"/>
</dbReference>
<proteinExistence type="predicted"/>
<dbReference type="Gene3D" id="1.10.1660.10">
    <property type="match status" value="1"/>
</dbReference>
<dbReference type="Gene3D" id="3.30.565.10">
    <property type="entry name" value="Histidine kinase-like ATPase, C-terminal domain"/>
    <property type="match status" value="1"/>
</dbReference>
<comment type="caution">
    <text evidence="2">The sequence shown here is derived from an EMBL/GenBank/DDBJ whole genome shotgun (WGS) entry which is preliminary data.</text>
</comment>
<sequence>MSRLVRVGEVARELGVTPARLRQLADSGVVPSERSPGGHRVFDPGAVRSALARRSSSDFTQPRWTEPTWERLLPLAGLQEDAVWRDVVVDVLQDRLSPEGRSTAGYAFTEMLNNAIDHSGAADVRVAVWASRLEIRFEVSDDGRGALHHLQQRLGLEDAYDALGELTKGKTTTDPEHHSGEGIFFTSKAVDVFTLESAGLRWTVDNVRQDQAVGASDIDVGTRVRWEMDPATTTPIADVFGAYTDEDHQFSRTRTVVRLFGIGVRFVSRSEAKRLMRGLDRFKEVTLDFTGVEEVGQGFVDEVLRVWPRKHEGTLVTPVGMTGPVEFMVRRGLPSAAQPSGTGDA</sequence>
<accession>A0ABV7WGB5</accession>
<dbReference type="Proteomes" id="UP001595685">
    <property type="component" value="Unassembled WGS sequence"/>
</dbReference>
<dbReference type="Pfam" id="PF00376">
    <property type="entry name" value="MerR"/>
    <property type="match status" value="1"/>
</dbReference>
<evidence type="ECO:0000313" key="3">
    <source>
        <dbReference type="Proteomes" id="UP001595685"/>
    </source>
</evidence>
<dbReference type="InterPro" id="IPR025474">
    <property type="entry name" value="DUF4325"/>
</dbReference>
<dbReference type="SUPFAM" id="SSF46955">
    <property type="entry name" value="Putative DNA-binding domain"/>
    <property type="match status" value="1"/>
</dbReference>
<dbReference type="EMBL" id="JBHRWW010000006">
    <property type="protein sequence ID" value="MFC3688854.1"/>
    <property type="molecule type" value="Genomic_DNA"/>
</dbReference>
<feature type="domain" description="HTH merR-type" evidence="1">
    <location>
        <begin position="4"/>
        <end position="43"/>
    </location>
</feature>